<keyword evidence="2" id="KW-0808">Transferase</keyword>
<feature type="non-terminal residue" evidence="3">
    <location>
        <position position="1"/>
    </location>
</feature>
<dbReference type="EMBL" id="CAUYUJ010013280">
    <property type="protein sequence ID" value="CAK0835912.1"/>
    <property type="molecule type" value="Genomic_DNA"/>
</dbReference>
<name>A0ABN9STU9_9DINO</name>
<dbReference type="Pfam" id="PF00145">
    <property type="entry name" value="DNA_methylase"/>
    <property type="match status" value="1"/>
</dbReference>
<dbReference type="InterPro" id="IPR029063">
    <property type="entry name" value="SAM-dependent_MTases_sf"/>
</dbReference>
<evidence type="ECO:0000256" key="2">
    <source>
        <dbReference type="ARBA" id="ARBA00022679"/>
    </source>
</evidence>
<organism evidence="3 4">
    <name type="scientific">Prorocentrum cordatum</name>
    <dbReference type="NCBI Taxonomy" id="2364126"/>
    <lineage>
        <taxon>Eukaryota</taxon>
        <taxon>Sar</taxon>
        <taxon>Alveolata</taxon>
        <taxon>Dinophyceae</taxon>
        <taxon>Prorocentrales</taxon>
        <taxon>Prorocentraceae</taxon>
        <taxon>Prorocentrum</taxon>
    </lineage>
</organism>
<feature type="non-terminal residue" evidence="3">
    <location>
        <position position="451"/>
    </location>
</feature>
<gene>
    <name evidence="3" type="ORF">PCOR1329_LOCUS32570</name>
</gene>
<accession>A0ABN9STU9</accession>
<dbReference type="Proteomes" id="UP001189429">
    <property type="component" value="Unassembled WGS sequence"/>
</dbReference>
<evidence type="ECO:0000313" key="4">
    <source>
        <dbReference type="Proteomes" id="UP001189429"/>
    </source>
</evidence>
<comment type="caution">
    <text evidence="3">The sequence shown here is derived from an EMBL/GenBank/DDBJ whole genome shotgun (WGS) entry which is preliminary data.</text>
</comment>
<evidence type="ECO:0008006" key="5">
    <source>
        <dbReference type="Google" id="ProtNLM"/>
    </source>
</evidence>
<protein>
    <recommendedName>
        <fullName evidence="5">DNA (cytosine-5-)-methyltransferase</fullName>
    </recommendedName>
</protein>
<evidence type="ECO:0000313" key="3">
    <source>
        <dbReference type="EMBL" id="CAK0835912.1"/>
    </source>
</evidence>
<keyword evidence="4" id="KW-1185">Reference proteome</keyword>
<reference evidence="3" key="1">
    <citation type="submission" date="2023-10" db="EMBL/GenBank/DDBJ databases">
        <authorList>
            <person name="Chen Y."/>
            <person name="Shah S."/>
            <person name="Dougan E. K."/>
            <person name="Thang M."/>
            <person name="Chan C."/>
        </authorList>
    </citation>
    <scope>NUCLEOTIDE SEQUENCE [LARGE SCALE GENOMIC DNA]</scope>
</reference>
<evidence type="ECO:0000256" key="1">
    <source>
        <dbReference type="ARBA" id="ARBA00022603"/>
    </source>
</evidence>
<sequence>ACCTGGPNSGEANQGDLKRAKQDIQKQLTAVDVVRDSTRAWFSNMRPEQILRVARAVQNLGKVRLTSGTGFSGTDIIHHVEAQVLSLFQQKWGAHVQISHEFACDIGETQRDFIMAEHSEVKWIFRDVGELLEPRAKDMKSEDFQLVPPVDIFAVGPPCVTKSGLNRSVTAMERESALQNGEGKSGEGFRLTFSCVEKLSPALVLIENLDKCESDTMVDRSDADWIIDTLQGMNYTARSFVTQAMDYGSPCSRNRLYVVAIRNVGEAGVEAMDLITSLIGVFQTEPIPVSLILGKFVDLPDAPPDHPSFKRAKKASEFHQEHYEIYTAYKVQYPPDYSLKSPQFLEGCQTLSAKQMEVVHFADETEPCEPYPKIQWFNVNFSLTALKKSATTTIWRDTLPCLTCKAVIVGRQLQPDKETCIWKVIQGMDLFRLQGFVEFESTFVDEMCVTE</sequence>
<dbReference type="SUPFAM" id="SSF53335">
    <property type="entry name" value="S-adenosyl-L-methionine-dependent methyltransferases"/>
    <property type="match status" value="1"/>
</dbReference>
<dbReference type="InterPro" id="IPR001525">
    <property type="entry name" value="C5_MeTfrase"/>
</dbReference>
<dbReference type="Gene3D" id="3.40.50.150">
    <property type="entry name" value="Vaccinia Virus protein VP39"/>
    <property type="match status" value="1"/>
</dbReference>
<proteinExistence type="predicted"/>
<keyword evidence="1" id="KW-0489">Methyltransferase</keyword>